<evidence type="ECO:0000259" key="6">
    <source>
        <dbReference type="Pfam" id="PF08241"/>
    </source>
</evidence>
<dbReference type="PANTHER" id="PTHR13090:SF1">
    <property type="entry name" value="ARGININE-HYDROXYLASE NDUFAF5, MITOCHONDRIAL"/>
    <property type="match status" value="1"/>
</dbReference>
<feature type="region of interest" description="Disordered" evidence="5">
    <location>
        <begin position="90"/>
        <end position="151"/>
    </location>
</feature>
<keyword evidence="9" id="KW-1185">Reference proteome</keyword>
<dbReference type="InterPro" id="IPR011990">
    <property type="entry name" value="TPR-like_helical_dom_sf"/>
</dbReference>
<dbReference type="CDD" id="cd02440">
    <property type="entry name" value="AdoMet_MTases"/>
    <property type="match status" value="1"/>
</dbReference>
<dbReference type="SUPFAM" id="SSF53335">
    <property type="entry name" value="S-adenosyl-L-methionine-dependent methyltransferases"/>
    <property type="match status" value="1"/>
</dbReference>
<protein>
    <recommendedName>
        <fullName evidence="10">Methyltransferase type 11 domain-containing protein</fullName>
    </recommendedName>
</protein>
<feature type="region of interest" description="Disordered" evidence="5">
    <location>
        <begin position="1544"/>
        <end position="1568"/>
    </location>
</feature>
<evidence type="ECO:0000256" key="1">
    <source>
        <dbReference type="ARBA" id="ARBA00022603"/>
    </source>
</evidence>
<evidence type="ECO:0000313" key="8">
    <source>
        <dbReference type="EMBL" id="PWZ01287.1"/>
    </source>
</evidence>
<dbReference type="GO" id="GO:0032259">
    <property type="term" value="P:methylation"/>
    <property type="evidence" value="ECO:0007669"/>
    <property type="project" value="UniProtKB-KW"/>
</dbReference>
<dbReference type="EMBL" id="KZ819191">
    <property type="protein sequence ID" value="PWZ01287.1"/>
    <property type="molecule type" value="Genomic_DNA"/>
</dbReference>
<dbReference type="InParanoid" id="A0A317XSQ9"/>
<keyword evidence="1" id="KW-0489">Methyltransferase</keyword>
<feature type="compositionally biased region" description="Low complexity" evidence="5">
    <location>
        <begin position="207"/>
        <end position="225"/>
    </location>
</feature>
<dbReference type="Proteomes" id="UP000246740">
    <property type="component" value="Unassembled WGS sequence"/>
</dbReference>
<evidence type="ECO:0000256" key="4">
    <source>
        <dbReference type="PROSITE-ProRule" id="PRU00708"/>
    </source>
</evidence>
<evidence type="ECO:0008006" key="10">
    <source>
        <dbReference type="Google" id="ProtNLM"/>
    </source>
</evidence>
<feature type="region of interest" description="Disordered" evidence="5">
    <location>
        <begin position="871"/>
        <end position="906"/>
    </location>
</feature>
<dbReference type="GO" id="GO:0032981">
    <property type="term" value="P:mitochondrial respiratory chain complex I assembly"/>
    <property type="evidence" value="ECO:0007669"/>
    <property type="project" value="TreeGrafter"/>
</dbReference>
<dbReference type="NCBIfam" id="TIGR00756">
    <property type="entry name" value="PPR"/>
    <property type="match status" value="2"/>
</dbReference>
<dbReference type="Gene3D" id="3.40.50.150">
    <property type="entry name" value="Vaccinia Virus protein VP39"/>
    <property type="match status" value="1"/>
</dbReference>
<dbReference type="InterPro" id="IPR050602">
    <property type="entry name" value="Malonyl-ACP_OMT"/>
</dbReference>
<feature type="compositionally biased region" description="Basic residues" evidence="5">
    <location>
        <begin position="122"/>
        <end position="131"/>
    </location>
</feature>
<feature type="repeat" description="PPR" evidence="4">
    <location>
        <begin position="1394"/>
        <end position="1428"/>
    </location>
</feature>
<dbReference type="Pfam" id="PF17177">
    <property type="entry name" value="PPR_long"/>
    <property type="match status" value="1"/>
</dbReference>
<accession>A0A317XSQ9</accession>
<keyword evidence="3" id="KW-0677">Repeat</keyword>
<dbReference type="InterPro" id="IPR029063">
    <property type="entry name" value="SAM-dependent_MTases_sf"/>
</dbReference>
<feature type="compositionally biased region" description="Low complexity" evidence="5">
    <location>
        <begin position="39"/>
        <end position="62"/>
    </location>
</feature>
<proteinExistence type="predicted"/>
<feature type="domain" description="Methyltransferase type 11" evidence="6">
    <location>
        <begin position="1600"/>
        <end position="1696"/>
    </location>
</feature>
<dbReference type="PROSITE" id="PS51375">
    <property type="entry name" value="PPR"/>
    <property type="match status" value="3"/>
</dbReference>
<feature type="region of interest" description="Disordered" evidence="5">
    <location>
        <begin position="1839"/>
        <end position="1870"/>
    </location>
</feature>
<dbReference type="OrthoDB" id="411857at2759"/>
<dbReference type="Pfam" id="PF08241">
    <property type="entry name" value="Methyltransf_11"/>
    <property type="match status" value="1"/>
</dbReference>
<feature type="compositionally biased region" description="Polar residues" evidence="5">
    <location>
        <begin position="90"/>
        <end position="110"/>
    </location>
</feature>
<feature type="repeat" description="PPR" evidence="4">
    <location>
        <begin position="1079"/>
        <end position="1114"/>
    </location>
</feature>
<dbReference type="InterPro" id="IPR033443">
    <property type="entry name" value="PROP1-like_PPR_dom"/>
</dbReference>
<dbReference type="InterPro" id="IPR002885">
    <property type="entry name" value="PPR_rpt"/>
</dbReference>
<sequence length="1870" mass="199205">MPVTSAAKLASHLWRGAAQSAANAAHNSANTFRGAFQGASTGTSSSTSSSASSSASGWASGLSSGGGSSAGAGVGGAKFQAGRGAHYTYQHSSRALSQASSTTSNDANSKSNDDEEEARMQKAYKLHLKSQSRHERGGLPHGSATKLSTSQMQARFRHALATHHGSSPLLVTDAAQPPGPAHVRSAHTLAASEHHAHSTAPDDEAALQSQTRSSSELRSQSSNTSAADLLYQQLQRAIKRRDATTIRAGVDAFQALAQPDQTASGFNIVMEALLSIRSEGQPIREILDVYYQMVEGGHSPNSRTFSVLVKALCARDAELHRGTAAVDPIRVDEDNFGKALELMGVAHSSRIWFNDEKAYNAILSSCALRGDVDSALGVLNLLERCLFAHTDAQTFKHLIRTFVLDPNVKPDESRAMQDSRKLAACKQVFDEFLLASQQPEWKHDDDAVVWSSLIDAHFALGDPAGAVTLFEKLLEGGDAVPALKPVVINAMIRGFLNAGDTVTALHWFSKVSAQGFTKSLPLPHSDTTEMLIAALSGSEQHLSALQGVFHAYLQQQQSKLGRASSPKLAVASQVVGVNAKVASASMNGAGADSGAHAQSAMDRGLEALAAFFGHTNVQLSSIDPYDQVGDTIDMISSVYSLTDALISAGRIVDAGSCLTYAAPFVERIDLVATPFAEAGFADQLSQLGRRFFAMSDHTIPPCSTATASLHLFASAEYVAPLLRSAQLLDESFAAGLSNLYRSCLRETSRANTAALPPLSNDGWRMVLDAFCFEEEHVRPLDLAAFEKDGIPLLLESLETAMSSSSSAEAEDVVQAGQLVRSALDFGRTTALTESRYGREGLQLLPAWACATESQSAAVAFADSAEAASAPASATEADMASSLSTPPTTPATTPAHQHSPLHRTDLPLAPSTASAPVFAFPPVQVIDTDFGHVLTSLAHPSGQHDAPRLYEQVLEQMRVGNFAHPEGLAVLISAFGRLGNAARVEELYAMSQHVLHALVGDPVWQRSAWFVVEDGMIQALSHAGLPEAATVHRHRIIAAGGTPTSTAYASLIATIRDTTDDASIAEELFDESQRLGVRPSAFLFNTVISKLSRARKTERALQLFDEMTLNFRIKPTSVTYGAVINACTRIGDEERAVRLFERMESDPAFKPRVPPYNTMMQFYIQSMPDRNKALVYLGKMQAAGVRPSAHTYKLLLDLHGAVEPVEADQMAAVFDQLVSDPSVAVQGTHWASLINCHGCLLNDLDRAVAIFDSIAEHPSSRAAPNPTGASSPLPDAVAFEALLAVFVAHHRVDLIRPHLERMKQSGIKLTAYVANLLIRGFAMEGEGGIYEARALFESMSEPAAGVAAVGNHPPRAPGAGALAAFDNTSAVSQTASATGAPPSGVGSPFGGVQREPSTYEAMIRAELALGNREQALVLVERMEARAFPPALVIRARSLIAEGLSAYEQRINASAAPEPGSLTQFVPISYTFGKTSPRVRSASLFGAATAPPAFVAASPGSVRHASTMASRDGEAGTSNPAPGPPKPNSPFTIFDRNVKTLQKDRAATRPALTTAADGSHAFGDATTRGEVSRQTDYVRKAIAESLADRVLDIKRDFETIVELGAGPGYLRHYLDATGTGTRKIIMCDTSEELLNRDRHLDDKFGFEFERRIVDEESLPFEEGSLDCVVVSGGLHWTNDLPGALIQIRRALKPDGVCIAGLCGGDTLFELRTSLQLAEQEREGGISPRISPMADTRDMASLLSRAGFTIPTVDVDEVTIGYPSMYELMHDLRDMGESNAVINRRGMLRRDTMLAAGAIYQSLHGMAKGDGDSTVVDGAPEDAEGVPATFSLIFLIGWAPSPTQPKPLKRGSAKASLKDVLMGEEGDAQAGRA</sequence>
<evidence type="ECO:0000313" key="9">
    <source>
        <dbReference type="Proteomes" id="UP000246740"/>
    </source>
</evidence>
<evidence type="ECO:0000256" key="2">
    <source>
        <dbReference type="ARBA" id="ARBA00022679"/>
    </source>
</evidence>
<evidence type="ECO:0000256" key="5">
    <source>
        <dbReference type="SAM" id="MobiDB-lite"/>
    </source>
</evidence>
<dbReference type="Gene3D" id="1.25.40.10">
    <property type="entry name" value="Tetratricopeptide repeat domain"/>
    <property type="match status" value="4"/>
</dbReference>
<dbReference type="PANTHER" id="PTHR13090">
    <property type="entry name" value="ARGININE-HYDROXYLASE NDUFAF5, MITOCHONDRIAL"/>
    <property type="match status" value="1"/>
</dbReference>
<name>A0A317XSQ9_9BASI</name>
<evidence type="ECO:0000259" key="7">
    <source>
        <dbReference type="Pfam" id="PF17177"/>
    </source>
</evidence>
<organism evidence="8 9">
    <name type="scientific">Testicularia cyperi</name>
    <dbReference type="NCBI Taxonomy" id="1882483"/>
    <lineage>
        <taxon>Eukaryota</taxon>
        <taxon>Fungi</taxon>
        <taxon>Dikarya</taxon>
        <taxon>Basidiomycota</taxon>
        <taxon>Ustilaginomycotina</taxon>
        <taxon>Ustilaginomycetes</taxon>
        <taxon>Ustilaginales</taxon>
        <taxon>Anthracoideaceae</taxon>
        <taxon>Testicularia</taxon>
    </lineage>
</organism>
<reference evidence="8 9" key="1">
    <citation type="journal article" date="2018" name="Mol. Biol. Evol.">
        <title>Broad Genomic Sampling Reveals a Smut Pathogenic Ancestry of the Fungal Clade Ustilaginomycotina.</title>
        <authorList>
            <person name="Kijpornyongpan T."/>
            <person name="Mondo S.J."/>
            <person name="Barry K."/>
            <person name="Sandor L."/>
            <person name="Lee J."/>
            <person name="Lipzen A."/>
            <person name="Pangilinan J."/>
            <person name="LaButti K."/>
            <person name="Hainaut M."/>
            <person name="Henrissat B."/>
            <person name="Grigoriev I.V."/>
            <person name="Spatafora J.W."/>
            <person name="Aime M.C."/>
        </authorList>
    </citation>
    <scope>NUCLEOTIDE SEQUENCE [LARGE SCALE GENOMIC DNA]</scope>
    <source>
        <strain evidence="8 9">MCA 3645</strain>
    </source>
</reference>
<feature type="region of interest" description="Disordered" evidence="5">
    <location>
        <begin position="169"/>
        <end position="225"/>
    </location>
</feature>
<dbReference type="Pfam" id="PF01535">
    <property type="entry name" value="PPR"/>
    <property type="match status" value="2"/>
</dbReference>
<keyword evidence="2" id="KW-0808">Transferase</keyword>
<feature type="repeat" description="PPR" evidence="4">
    <location>
        <begin position="1115"/>
        <end position="1145"/>
    </location>
</feature>
<dbReference type="GO" id="GO:0008757">
    <property type="term" value="F:S-adenosylmethionine-dependent methyltransferase activity"/>
    <property type="evidence" value="ECO:0007669"/>
    <property type="project" value="InterPro"/>
</dbReference>
<feature type="region of interest" description="Disordered" evidence="5">
    <location>
        <begin position="39"/>
        <end position="72"/>
    </location>
</feature>
<dbReference type="STRING" id="1882483.A0A317XSQ9"/>
<feature type="domain" description="PROP1-like PPR" evidence="7">
    <location>
        <begin position="1058"/>
        <end position="1216"/>
    </location>
</feature>
<feature type="compositionally biased region" description="Gly residues" evidence="5">
    <location>
        <begin position="63"/>
        <end position="72"/>
    </location>
</feature>
<dbReference type="InterPro" id="IPR013216">
    <property type="entry name" value="Methyltransf_11"/>
</dbReference>
<dbReference type="GO" id="GO:0005739">
    <property type="term" value="C:mitochondrion"/>
    <property type="evidence" value="ECO:0007669"/>
    <property type="project" value="TreeGrafter"/>
</dbReference>
<gene>
    <name evidence="8" type="ORF">BCV70DRAFT_222893</name>
</gene>
<evidence type="ECO:0000256" key="3">
    <source>
        <dbReference type="ARBA" id="ARBA00022737"/>
    </source>
</evidence>
<feature type="compositionally biased region" description="Low complexity" evidence="5">
    <location>
        <begin position="871"/>
        <end position="880"/>
    </location>
</feature>
<feature type="region of interest" description="Disordered" evidence="5">
    <location>
        <begin position="1496"/>
        <end position="1531"/>
    </location>
</feature>